<dbReference type="Pfam" id="PF00580">
    <property type="entry name" value="UvrD-helicase"/>
    <property type="match status" value="1"/>
</dbReference>
<evidence type="ECO:0000313" key="20">
    <source>
        <dbReference type="Proteomes" id="UP000332515"/>
    </source>
</evidence>
<keyword evidence="8" id="KW-0238">DNA-binding</keyword>
<dbReference type="Pfam" id="PF12705">
    <property type="entry name" value="PDDEXK_1"/>
    <property type="match status" value="1"/>
</dbReference>
<evidence type="ECO:0000256" key="16">
    <source>
        <dbReference type="SAM" id="MobiDB-lite"/>
    </source>
</evidence>
<evidence type="ECO:0000256" key="7">
    <source>
        <dbReference type="ARBA" id="ARBA00022840"/>
    </source>
</evidence>
<evidence type="ECO:0000256" key="3">
    <source>
        <dbReference type="ARBA" id="ARBA00022763"/>
    </source>
</evidence>
<feature type="compositionally biased region" description="Pro residues" evidence="16">
    <location>
        <begin position="955"/>
        <end position="965"/>
    </location>
</feature>
<evidence type="ECO:0000313" key="19">
    <source>
        <dbReference type="EMBL" id="MQT13943.1"/>
    </source>
</evidence>
<dbReference type="Gene3D" id="3.40.50.300">
    <property type="entry name" value="P-loop containing nucleotide triphosphate hydrolases"/>
    <property type="match status" value="4"/>
</dbReference>
<dbReference type="PROSITE" id="PS51198">
    <property type="entry name" value="UVRD_HELICASE_ATP_BIND"/>
    <property type="match status" value="1"/>
</dbReference>
<dbReference type="AlphaFoldDB" id="A0A6A7Y487"/>
<dbReference type="GO" id="GO:0005829">
    <property type="term" value="C:cytosol"/>
    <property type="evidence" value="ECO:0007669"/>
    <property type="project" value="TreeGrafter"/>
</dbReference>
<feature type="binding site" evidence="15">
    <location>
        <begin position="29"/>
        <end position="36"/>
    </location>
    <ligand>
        <name>ATP</name>
        <dbReference type="ChEBI" id="CHEBI:30616"/>
    </ligand>
</feature>
<evidence type="ECO:0000256" key="8">
    <source>
        <dbReference type="ARBA" id="ARBA00023125"/>
    </source>
</evidence>
<evidence type="ECO:0000256" key="12">
    <source>
        <dbReference type="ARBA" id="ARBA00034808"/>
    </source>
</evidence>
<reference evidence="19 20" key="1">
    <citation type="submission" date="2019-09" db="EMBL/GenBank/DDBJ databases">
        <title>Segnochrobactrum spirostomi gen. nov., sp. nov., isolated from the ciliate Spirostomum cf. yagiui and description of a novel family, Segnochrobactraceae fam. nov. within the order Rhizobiales of the class Alphaproteobacteria.</title>
        <authorList>
            <person name="Akter S."/>
            <person name="Shazib S.U.A."/>
            <person name="Shin M.K."/>
        </authorList>
    </citation>
    <scope>NUCLEOTIDE SEQUENCE [LARGE SCALE GENOMIC DNA]</scope>
    <source>
        <strain evidence="19 20">Sp-1</strain>
    </source>
</reference>
<dbReference type="InterPro" id="IPR014017">
    <property type="entry name" value="DNA_helicase_UvrD-like_C"/>
</dbReference>
<keyword evidence="10" id="KW-0413">Isomerase</keyword>
<dbReference type="GO" id="GO:0043138">
    <property type="term" value="F:3'-5' DNA helicase activity"/>
    <property type="evidence" value="ECO:0007669"/>
    <property type="project" value="UniProtKB-EC"/>
</dbReference>
<keyword evidence="6" id="KW-0269">Exonuclease</keyword>
<dbReference type="Gene3D" id="3.90.320.10">
    <property type="match status" value="1"/>
</dbReference>
<evidence type="ECO:0000256" key="14">
    <source>
        <dbReference type="ARBA" id="ARBA00048988"/>
    </source>
</evidence>
<evidence type="ECO:0000256" key="15">
    <source>
        <dbReference type="PROSITE-ProRule" id="PRU00560"/>
    </source>
</evidence>
<dbReference type="InterPro" id="IPR000212">
    <property type="entry name" value="DNA_helicase_UvrD/REP"/>
</dbReference>
<accession>A0A6A7Y487</accession>
<dbReference type="PANTHER" id="PTHR11070">
    <property type="entry name" value="UVRD / RECB / PCRA DNA HELICASE FAMILY MEMBER"/>
    <property type="match status" value="1"/>
</dbReference>
<keyword evidence="7 15" id="KW-0067">ATP-binding</keyword>
<dbReference type="EC" id="5.6.2.4" evidence="12"/>
<name>A0A6A7Y487_9HYPH</name>
<dbReference type="EMBL" id="VWNA01000001">
    <property type="protein sequence ID" value="MQT13943.1"/>
    <property type="molecule type" value="Genomic_DNA"/>
</dbReference>
<proteinExistence type="predicted"/>
<keyword evidence="9" id="KW-0234">DNA repair</keyword>
<dbReference type="PROSITE" id="PS51217">
    <property type="entry name" value="UVRD_HELICASE_CTER"/>
    <property type="match status" value="1"/>
</dbReference>
<feature type="domain" description="UvrD-like helicase ATP-binding" evidence="17">
    <location>
        <begin position="8"/>
        <end position="493"/>
    </location>
</feature>
<evidence type="ECO:0000256" key="9">
    <source>
        <dbReference type="ARBA" id="ARBA00023204"/>
    </source>
</evidence>
<dbReference type="SUPFAM" id="SSF52980">
    <property type="entry name" value="Restriction endonuclease-like"/>
    <property type="match status" value="1"/>
</dbReference>
<dbReference type="Pfam" id="PF13361">
    <property type="entry name" value="UvrD_C"/>
    <property type="match status" value="1"/>
</dbReference>
<keyword evidence="5 15" id="KW-0347">Helicase</keyword>
<protein>
    <recommendedName>
        <fullName evidence="12">DNA 3'-5' helicase</fullName>
        <ecNumber evidence="12">5.6.2.4</ecNumber>
    </recommendedName>
    <alternativeName>
        <fullName evidence="13">DNA 3'-5' helicase II</fullName>
    </alternativeName>
</protein>
<evidence type="ECO:0000256" key="4">
    <source>
        <dbReference type="ARBA" id="ARBA00022801"/>
    </source>
</evidence>
<dbReference type="GO" id="GO:0003677">
    <property type="term" value="F:DNA binding"/>
    <property type="evidence" value="ECO:0007669"/>
    <property type="project" value="UniProtKB-KW"/>
</dbReference>
<comment type="caution">
    <text evidence="19">The sequence shown here is derived from an EMBL/GenBank/DDBJ whole genome shotgun (WGS) entry which is preliminary data.</text>
</comment>
<dbReference type="GO" id="GO:0004527">
    <property type="term" value="F:exonuclease activity"/>
    <property type="evidence" value="ECO:0007669"/>
    <property type="project" value="UniProtKB-KW"/>
</dbReference>
<dbReference type="InterPro" id="IPR014151">
    <property type="entry name" value="DNA_helicase_AddA"/>
</dbReference>
<dbReference type="NCBIfam" id="TIGR02784">
    <property type="entry name" value="addA_alphas"/>
    <property type="match status" value="1"/>
</dbReference>
<keyword evidence="1" id="KW-0540">Nuclease</keyword>
<dbReference type="InterPro" id="IPR011335">
    <property type="entry name" value="Restrct_endonuc-II-like"/>
</dbReference>
<evidence type="ECO:0000256" key="13">
    <source>
        <dbReference type="ARBA" id="ARBA00034923"/>
    </source>
</evidence>
<dbReference type="InterPro" id="IPR014016">
    <property type="entry name" value="UvrD-like_ATP-bd"/>
</dbReference>
<feature type="compositionally biased region" description="Low complexity" evidence="16">
    <location>
        <begin position="931"/>
        <end position="950"/>
    </location>
</feature>
<feature type="region of interest" description="Disordered" evidence="16">
    <location>
        <begin position="903"/>
        <end position="968"/>
    </location>
</feature>
<sequence>MSRVLVVPADTAARQARATDPAASAWVSANAGSGKTYVLVERVVRLLLAGTDPGRILCLTYTTAAAANMSQRVFDRLAAFATASDETLAAVLARIEGRPIEPRTLKAARRLFARALETPGGLKIQTIHAFCASLLAQFPLEANVAGRFSVIDDQLAAELVEAGTAALLRRVADEPAGADGRALDVLIPHLTDLRFRGAIADVLEHREAFRAWVRDHGGLDGALAALRAGLDLGPDDTPETVGADILGGCLFAPAELTALADALAAGGKTANERAEDIRRFRTPGPDAGRRAAWTRFLFDSKGEPRAFARAMTKAIAERFAALSATYEAEQARVAALADREVAARAFAATAALMRLASHVLDHVEAEKQRRGLLDYADQVARAADLLSRADAAAWVRYKLDRGVEHILVDEAQDTSPLQWKVVTSLAEEFFSGAGGSREGRTIFAVGDEKQSIYGFQGAAPEEFARMRALFSKAAADALGAFHDVRLHLSFRSTLDVLGAVDRVFADPAAHEGLTSPPEPTVHEAIRGAEPGYVELWPPEAAERVEQPDDWRAPLDRMAPASPPKVVADRIAATIAAMIADGDRLADGRRVSAGDVIVLVRKRGPFVEALSRALKAAGVPVAGADQIVLSDHIAVMDLVALGNVLTLPDDDLSLAALLKSPLFDFDEEALFALAHGRTGRLYDALAAGDAAAQAAHARLEGWRVRVDRERPFELYSGILGREGGRRRVLARLGSEAEEALDAFLSSTLAYEQVEAPTLEGFLGWFTASPFKVKREVETAPREVRIMTVHGAKGLEAPVVFLVDNGEPPVNARHDPSLVDIPLDPAGATAPALLWAPTSALRPKAFKARVAEDRRKQEAEYRRLLYVGMTRAADRLYVCGWSREAGPNAKSWQALVHAGLASTAEARTEADGRTVLRWTDPRRDAAAPSGGTDAPDAVPAPAEPATDAPLPDWVNRPAPPAPPPPRRVAPSAALALEEAAAPEDETPEVSGLAALGDGTALLRGRLVHRLIELLASRPPGERSETAARFLAREAGALGAEMRDALAAEVLAVVADPAFAPLFASGGRAEVHVSGRLTALSGEPIVVAGRIDRLIEDESGLAIVDFKTDRRVPHDLAGVPAAYIAQLALYRRVLAPLFPGRAVRGALLFTAAPRLIEIAPVDLETIAGRLVRPD</sequence>
<dbReference type="Proteomes" id="UP000332515">
    <property type="component" value="Unassembled WGS sequence"/>
</dbReference>
<dbReference type="RefSeq" id="WP_153483633.1">
    <property type="nucleotide sequence ID" value="NZ_VWNA01000001.1"/>
</dbReference>
<dbReference type="GO" id="GO:0005524">
    <property type="term" value="F:ATP binding"/>
    <property type="evidence" value="ECO:0007669"/>
    <property type="project" value="UniProtKB-UniRule"/>
</dbReference>
<evidence type="ECO:0000259" key="17">
    <source>
        <dbReference type="PROSITE" id="PS51198"/>
    </source>
</evidence>
<feature type="domain" description="UvrD-like helicase C-terminal" evidence="18">
    <location>
        <begin position="523"/>
        <end position="792"/>
    </location>
</feature>
<keyword evidence="4 15" id="KW-0378">Hydrolase</keyword>
<gene>
    <name evidence="19" type="primary">addA</name>
    <name evidence="19" type="ORF">F0357_15105</name>
</gene>
<evidence type="ECO:0000256" key="5">
    <source>
        <dbReference type="ARBA" id="ARBA00022806"/>
    </source>
</evidence>
<evidence type="ECO:0000256" key="6">
    <source>
        <dbReference type="ARBA" id="ARBA00022839"/>
    </source>
</evidence>
<organism evidence="19 20">
    <name type="scientific">Segnochrobactrum spirostomi</name>
    <dbReference type="NCBI Taxonomy" id="2608987"/>
    <lineage>
        <taxon>Bacteria</taxon>
        <taxon>Pseudomonadati</taxon>
        <taxon>Pseudomonadota</taxon>
        <taxon>Alphaproteobacteria</taxon>
        <taxon>Hyphomicrobiales</taxon>
        <taxon>Segnochrobactraceae</taxon>
        <taxon>Segnochrobactrum</taxon>
    </lineage>
</organism>
<dbReference type="GO" id="GO:0033202">
    <property type="term" value="C:DNA helicase complex"/>
    <property type="evidence" value="ECO:0007669"/>
    <property type="project" value="TreeGrafter"/>
</dbReference>
<evidence type="ECO:0000256" key="2">
    <source>
        <dbReference type="ARBA" id="ARBA00022741"/>
    </source>
</evidence>
<keyword evidence="3" id="KW-0227">DNA damage</keyword>
<evidence type="ECO:0000256" key="1">
    <source>
        <dbReference type="ARBA" id="ARBA00022722"/>
    </source>
</evidence>
<keyword evidence="20" id="KW-1185">Reference proteome</keyword>
<dbReference type="InterPro" id="IPR027417">
    <property type="entry name" value="P-loop_NTPase"/>
</dbReference>
<feature type="compositionally biased region" description="Basic and acidic residues" evidence="16">
    <location>
        <begin position="904"/>
        <end position="923"/>
    </location>
</feature>
<comment type="catalytic activity">
    <reaction evidence="14">
        <text>ATP + H2O = ADP + phosphate + H(+)</text>
        <dbReference type="Rhea" id="RHEA:13065"/>
        <dbReference type="ChEBI" id="CHEBI:15377"/>
        <dbReference type="ChEBI" id="CHEBI:15378"/>
        <dbReference type="ChEBI" id="CHEBI:30616"/>
        <dbReference type="ChEBI" id="CHEBI:43474"/>
        <dbReference type="ChEBI" id="CHEBI:456216"/>
        <dbReference type="EC" id="5.6.2.4"/>
    </reaction>
</comment>
<comment type="catalytic activity">
    <reaction evidence="11">
        <text>Couples ATP hydrolysis with the unwinding of duplex DNA by translocating in the 3'-5' direction.</text>
        <dbReference type="EC" id="5.6.2.4"/>
    </reaction>
</comment>
<dbReference type="SUPFAM" id="SSF52540">
    <property type="entry name" value="P-loop containing nucleoside triphosphate hydrolases"/>
    <property type="match status" value="1"/>
</dbReference>
<evidence type="ECO:0000256" key="10">
    <source>
        <dbReference type="ARBA" id="ARBA00023235"/>
    </source>
</evidence>
<dbReference type="InterPro" id="IPR011604">
    <property type="entry name" value="PDDEXK-like_dom_sf"/>
</dbReference>
<dbReference type="InterPro" id="IPR038726">
    <property type="entry name" value="PDDEXK_AddAB-type"/>
</dbReference>
<dbReference type="GO" id="GO:0000725">
    <property type="term" value="P:recombinational repair"/>
    <property type="evidence" value="ECO:0007669"/>
    <property type="project" value="TreeGrafter"/>
</dbReference>
<evidence type="ECO:0000256" key="11">
    <source>
        <dbReference type="ARBA" id="ARBA00034617"/>
    </source>
</evidence>
<evidence type="ECO:0000259" key="18">
    <source>
        <dbReference type="PROSITE" id="PS51217"/>
    </source>
</evidence>
<dbReference type="PANTHER" id="PTHR11070:SF2">
    <property type="entry name" value="ATP-DEPENDENT DNA HELICASE SRS2"/>
    <property type="match status" value="1"/>
</dbReference>
<keyword evidence="2 15" id="KW-0547">Nucleotide-binding</keyword>